<accession>A0A916QYD2</accession>
<keyword evidence="4" id="KW-1185">Reference proteome</keyword>
<dbReference type="Gene3D" id="1.20.120.160">
    <property type="entry name" value="HPT domain"/>
    <property type="match status" value="1"/>
</dbReference>
<evidence type="ECO:0000313" key="4">
    <source>
        <dbReference type="Proteomes" id="UP000628017"/>
    </source>
</evidence>
<dbReference type="Pfam" id="PF01627">
    <property type="entry name" value="Hpt"/>
    <property type="match status" value="1"/>
</dbReference>
<dbReference type="InterPro" id="IPR008207">
    <property type="entry name" value="Sig_transdc_His_kin_Hpt_dom"/>
</dbReference>
<gene>
    <name evidence="3" type="ORF">GCM10011498_18270</name>
</gene>
<evidence type="ECO:0000256" key="1">
    <source>
        <dbReference type="ARBA" id="ARBA00023012"/>
    </source>
</evidence>
<protein>
    <submittedName>
        <fullName evidence="3">Nickel transporter</fullName>
    </submittedName>
</protein>
<dbReference type="EMBL" id="BMKA01000002">
    <property type="protein sequence ID" value="GGA17983.1"/>
    <property type="molecule type" value="Genomic_DNA"/>
</dbReference>
<comment type="caution">
    <text evidence="3">The sequence shown here is derived from an EMBL/GenBank/DDBJ whole genome shotgun (WGS) entry which is preliminary data.</text>
</comment>
<dbReference type="GO" id="GO:0000160">
    <property type="term" value="P:phosphorelay signal transduction system"/>
    <property type="evidence" value="ECO:0007669"/>
    <property type="project" value="UniProtKB-KW"/>
</dbReference>
<proteinExistence type="predicted"/>
<evidence type="ECO:0000259" key="2">
    <source>
        <dbReference type="Pfam" id="PF01627"/>
    </source>
</evidence>
<reference evidence="3" key="1">
    <citation type="journal article" date="2014" name="Int. J. Syst. Evol. Microbiol.">
        <title>Complete genome sequence of Corynebacterium casei LMG S-19264T (=DSM 44701T), isolated from a smear-ripened cheese.</title>
        <authorList>
            <consortium name="US DOE Joint Genome Institute (JGI-PGF)"/>
            <person name="Walter F."/>
            <person name="Albersmeier A."/>
            <person name="Kalinowski J."/>
            <person name="Ruckert C."/>
        </authorList>
    </citation>
    <scope>NUCLEOTIDE SEQUENCE</scope>
    <source>
        <strain evidence="3">CGMCC 1.15880</strain>
    </source>
</reference>
<sequence length="114" mass="12314">MINWAQLKQLEEDLGPGDTADVISLFLTEVEEAIQELYAIPPDDGPKIAATLHFLKGCASNLGFEAFADNCARGEKQAENGQVADVSVAVVDQIYRGSKLLLLKEFTANLSAEC</sequence>
<name>A0A916QYD2_9RHOB</name>
<evidence type="ECO:0000313" key="3">
    <source>
        <dbReference type="EMBL" id="GGA17983.1"/>
    </source>
</evidence>
<dbReference type="RefSeq" id="WP_188673693.1">
    <property type="nucleotide sequence ID" value="NZ_BMKA01000002.1"/>
</dbReference>
<dbReference type="SUPFAM" id="SSF47226">
    <property type="entry name" value="Histidine-containing phosphotransfer domain, HPT domain"/>
    <property type="match status" value="1"/>
</dbReference>
<keyword evidence="1" id="KW-0902">Two-component regulatory system</keyword>
<dbReference type="GO" id="GO:0004672">
    <property type="term" value="F:protein kinase activity"/>
    <property type="evidence" value="ECO:0007669"/>
    <property type="project" value="UniProtKB-ARBA"/>
</dbReference>
<dbReference type="InterPro" id="IPR036641">
    <property type="entry name" value="HPT_dom_sf"/>
</dbReference>
<reference evidence="3" key="2">
    <citation type="submission" date="2020-09" db="EMBL/GenBank/DDBJ databases">
        <authorList>
            <person name="Sun Q."/>
            <person name="Zhou Y."/>
        </authorList>
    </citation>
    <scope>NUCLEOTIDE SEQUENCE</scope>
    <source>
        <strain evidence="3">CGMCC 1.15880</strain>
    </source>
</reference>
<feature type="domain" description="HPt" evidence="2">
    <location>
        <begin position="22"/>
        <end position="87"/>
    </location>
</feature>
<dbReference type="Proteomes" id="UP000628017">
    <property type="component" value="Unassembled WGS sequence"/>
</dbReference>
<dbReference type="AlphaFoldDB" id="A0A916QYD2"/>
<organism evidence="3 4">
    <name type="scientific">Neptunicoccus cionae</name>
    <dbReference type="NCBI Taxonomy" id="2035344"/>
    <lineage>
        <taxon>Bacteria</taxon>
        <taxon>Pseudomonadati</taxon>
        <taxon>Pseudomonadota</taxon>
        <taxon>Alphaproteobacteria</taxon>
        <taxon>Rhodobacterales</taxon>
        <taxon>Paracoccaceae</taxon>
        <taxon>Neptunicoccus</taxon>
    </lineage>
</organism>